<evidence type="ECO:0000256" key="4">
    <source>
        <dbReference type="ARBA" id="ARBA00022692"/>
    </source>
</evidence>
<feature type="compositionally biased region" description="Gly residues" evidence="7">
    <location>
        <begin position="201"/>
        <end position="216"/>
    </location>
</feature>
<dbReference type="PANTHER" id="PTHR33778:SF1">
    <property type="entry name" value="MAGNESIUM TRANSPORTER YHID-RELATED"/>
    <property type="match status" value="1"/>
</dbReference>
<feature type="transmembrane region" description="Helical" evidence="8">
    <location>
        <begin position="81"/>
        <end position="100"/>
    </location>
</feature>
<feature type="domain" description="MgtC/SapB/SrpB/YhiD N-terminal" evidence="9">
    <location>
        <begin position="34"/>
        <end position="148"/>
    </location>
</feature>
<comment type="subcellular location">
    <subcellularLocation>
        <location evidence="1">Cell membrane</location>
        <topology evidence="1">Multi-pass membrane protein</topology>
    </subcellularLocation>
</comment>
<keyword evidence="6 8" id="KW-0472">Membrane</keyword>
<proteinExistence type="inferred from homology"/>
<gene>
    <name evidence="10" type="ORF">GCM10023322_40300</name>
</gene>
<evidence type="ECO:0000256" key="3">
    <source>
        <dbReference type="ARBA" id="ARBA00022475"/>
    </source>
</evidence>
<reference evidence="11" key="1">
    <citation type="journal article" date="2019" name="Int. J. Syst. Evol. Microbiol.">
        <title>The Global Catalogue of Microorganisms (GCM) 10K type strain sequencing project: providing services to taxonomists for standard genome sequencing and annotation.</title>
        <authorList>
            <consortium name="The Broad Institute Genomics Platform"/>
            <consortium name="The Broad Institute Genome Sequencing Center for Infectious Disease"/>
            <person name="Wu L."/>
            <person name="Ma J."/>
        </authorList>
    </citation>
    <scope>NUCLEOTIDE SEQUENCE [LARGE SCALE GENOMIC DNA]</scope>
    <source>
        <strain evidence="11">JCM 18304</strain>
    </source>
</reference>
<dbReference type="Proteomes" id="UP001501570">
    <property type="component" value="Unassembled WGS sequence"/>
</dbReference>
<dbReference type="PRINTS" id="PR01837">
    <property type="entry name" value="MGTCSAPBPROT"/>
</dbReference>
<evidence type="ECO:0000313" key="10">
    <source>
        <dbReference type="EMBL" id="GAA5188797.1"/>
    </source>
</evidence>
<evidence type="ECO:0000256" key="1">
    <source>
        <dbReference type="ARBA" id="ARBA00004651"/>
    </source>
</evidence>
<comment type="similarity">
    <text evidence="2">Belongs to the MgtC/SapB family.</text>
</comment>
<keyword evidence="4 8" id="KW-0812">Transmembrane</keyword>
<feature type="transmembrane region" description="Helical" evidence="8">
    <location>
        <begin position="59"/>
        <end position="75"/>
    </location>
</feature>
<evidence type="ECO:0000256" key="6">
    <source>
        <dbReference type="ARBA" id="ARBA00023136"/>
    </source>
</evidence>
<evidence type="ECO:0000256" key="8">
    <source>
        <dbReference type="SAM" id="Phobius"/>
    </source>
</evidence>
<organism evidence="10 11">
    <name type="scientific">Rugosimonospora acidiphila</name>
    <dbReference type="NCBI Taxonomy" id="556531"/>
    <lineage>
        <taxon>Bacteria</taxon>
        <taxon>Bacillati</taxon>
        <taxon>Actinomycetota</taxon>
        <taxon>Actinomycetes</taxon>
        <taxon>Micromonosporales</taxon>
        <taxon>Micromonosporaceae</taxon>
        <taxon>Rugosimonospora</taxon>
    </lineage>
</organism>
<dbReference type="RefSeq" id="WP_345631660.1">
    <property type="nucleotide sequence ID" value="NZ_BAABJQ010000011.1"/>
</dbReference>
<name>A0ABP9RYZ2_9ACTN</name>
<evidence type="ECO:0000313" key="11">
    <source>
        <dbReference type="Proteomes" id="UP001501570"/>
    </source>
</evidence>
<dbReference type="EMBL" id="BAABJQ010000011">
    <property type="protein sequence ID" value="GAA5188797.1"/>
    <property type="molecule type" value="Genomic_DNA"/>
</dbReference>
<evidence type="ECO:0000256" key="7">
    <source>
        <dbReference type="SAM" id="MobiDB-lite"/>
    </source>
</evidence>
<feature type="transmembrane region" description="Helical" evidence="8">
    <location>
        <begin position="107"/>
        <end position="125"/>
    </location>
</feature>
<dbReference type="InterPro" id="IPR049177">
    <property type="entry name" value="MgtC_SapB_SrpB_YhiD_N"/>
</dbReference>
<accession>A0ABP9RYZ2</accession>
<feature type="region of interest" description="Disordered" evidence="7">
    <location>
        <begin position="176"/>
        <end position="243"/>
    </location>
</feature>
<feature type="transmembrane region" description="Helical" evidence="8">
    <location>
        <begin position="131"/>
        <end position="151"/>
    </location>
</feature>
<keyword evidence="3" id="KW-1003">Cell membrane</keyword>
<keyword evidence="5 8" id="KW-1133">Transmembrane helix</keyword>
<keyword evidence="11" id="KW-1185">Reference proteome</keyword>
<evidence type="ECO:0000256" key="2">
    <source>
        <dbReference type="ARBA" id="ARBA00009298"/>
    </source>
</evidence>
<protein>
    <recommendedName>
        <fullName evidence="9">MgtC/SapB/SrpB/YhiD N-terminal domain-containing protein</fullName>
    </recommendedName>
</protein>
<dbReference type="PANTHER" id="PTHR33778">
    <property type="entry name" value="PROTEIN MGTC"/>
    <property type="match status" value="1"/>
</dbReference>
<dbReference type="InterPro" id="IPR003416">
    <property type="entry name" value="MgtC/SapB/SrpB/YhiD_fam"/>
</dbReference>
<dbReference type="Pfam" id="PF02308">
    <property type="entry name" value="MgtC"/>
    <property type="match status" value="1"/>
</dbReference>
<sequence length="243" mass="24437">MTGTGLLLSAPGLTTLAVDGESPRERPLEVVVRLLVAFVLSYALGYERELRGSPAGERTFALIGVGTALVGVLAGHGSPNALVGAVTGVGFIGGGLVFRVATQEGDVLRGITTAAAIFATATIGSACGEGFLVAATVGCALLLLVLEFGRIPGLKILDARRWADRFDDDLEYRGLPVKEGVDPASDRGPGPTKAKPAQDPGGDGQGSGGQGSGGGESGDRQGGENPGNPETTDRGGDDRGRGG</sequence>
<feature type="compositionally biased region" description="Basic and acidic residues" evidence="7">
    <location>
        <begin position="231"/>
        <end position="243"/>
    </location>
</feature>
<feature type="transmembrane region" description="Helical" evidence="8">
    <location>
        <begin position="30"/>
        <end position="47"/>
    </location>
</feature>
<evidence type="ECO:0000259" key="9">
    <source>
        <dbReference type="Pfam" id="PF02308"/>
    </source>
</evidence>
<evidence type="ECO:0000256" key="5">
    <source>
        <dbReference type="ARBA" id="ARBA00022989"/>
    </source>
</evidence>
<comment type="caution">
    <text evidence="10">The sequence shown here is derived from an EMBL/GenBank/DDBJ whole genome shotgun (WGS) entry which is preliminary data.</text>
</comment>